<sequence>MKKIGLIGGMSWESSIVYYRLLNEGIRTRLGGLHSCKILMESVDFAPLEKMMRKGDWETISTELTQAALNTEAGGADILLIGTNTMHMVADNIQSALEIPLIHIADAVASKAKELNVRKLGLLGTAFTMEHNFISKPLSEKYDLEVIIPDEQSRKLIHTSIFTELCCGKLLDTTRQAFIEIIQELENNGAEAIILGCTEIALLVKPTDYTLPLIDTVQAHVDAALAAAVSE</sequence>
<dbReference type="Pfam" id="PF01177">
    <property type="entry name" value="Asp_Glu_race"/>
    <property type="match status" value="1"/>
</dbReference>
<organism evidence="3 4">
    <name type="scientific">Halodesulfovibrio spirochaetisodalis</name>
    <dbReference type="NCBI Taxonomy" id="1560234"/>
    <lineage>
        <taxon>Bacteria</taxon>
        <taxon>Pseudomonadati</taxon>
        <taxon>Thermodesulfobacteriota</taxon>
        <taxon>Desulfovibrionia</taxon>
        <taxon>Desulfovibrionales</taxon>
        <taxon>Desulfovibrionaceae</taxon>
        <taxon>Halodesulfovibrio</taxon>
    </lineage>
</organism>
<dbReference type="InterPro" id="IPR004380">
    <property type="entry name" value="Asp_race"/>
</dbReference>
<dbReference type="OrthoDB" id="9803739at2"/>
<dbReference type="Gene3D" id="3.40.50.1860">
    <property type="match status" value="2"/>
</dbReference>
<dbReference type="PANTHER" id="PTHR21198">
    <property type="entry name" value="GLUTAMATE RACEMASE"/>
    <property type="match status" value="1"/>
</dbReference>
<protein>
    <recommendedName>
        <fullName evidence="5">Aspartate racemase</fullName>
    </recommendedName>
</protein>
<dbReference type="GO" id="GO:0047661">
    <property type="term" value="F:amino-acid racemase activity"/>
    <property type="evidence" value="ECO:0007669"/>
    <property type="project" value="InterPro"/>
</dbReference>
<dbReference type="STRING" id="1560234.SP90_05530"/>
<accession>A0A1B7XG99</accession>
<comment type="similarity">
    <text evidence="1">Belongs to the aspartate/glutamate racemases family.</text>
</comment>
<dbReference type="SUPFAM" id="SSF53681">
    <property type="entry name" value="Aspartate/glutamate racemase"/>
    <property type="match status" value="2"/>
</dbReference>
<dbReference type="Proteomes" id="UP000091979">
    <property type="component" value="Unassembled WGS sequence"/>
</dbReference>
<gene>
    <name evidence="3" type="ORF">SP90_05530</name>
</gene>
<dbReference type="EMBL" id="JXMS01000007">
    <property type="protein sequence ID" value="OBQ54515.1"/>
    <property type="molecule type" value="Genomic_DNA"/>
</dbReference>
<reference evidence="3 4" key="1">
    <citation type="submission" date="2015-01" db="EMBL/GenBank/DDBJ databases">
        <title>Desulfovibrio sp. JC271 draft genome sequence.</title>
        <authorList>
            <person name="Shivani Y."/>
            <person name="Subhash Y."/>
            <person name="Sasikala C."/>
            <person name="Ramana C.V."/>
        </authorList>
    </citation>
    <scope>NUCLEOTIDE SEQUENCE [LARGE SCALE GENOMIC DNA]</scope>
    <source>
        <strain evidence="3 4">JC271</strain>
    </source>
</reference>
<keyword evidence="2" id="KW-0413">Isomerase</keyword>
<name>A0A1B7XG99_9BACT</name>
<evidence type="ECO:0000313" key="4">
    <source>
        <dbReference type="Proteomes" id="UP000091979"/>
    </source>
</evidence>
<evidence type="ECO:0000256" key="2">
    <source>
        <dbReference type="ARBA" id="ARBA00023235"/>
    </source>
</evidence>
<dbReference type="PATRIC" id="fig|1560234.3.peg.3079"/>
<comment type="caution">
    <text evidence="3">The sequence shown here is derived from an EMBL/GenBank/DDBJ whole genome shotgun (WGS) entry which is preliminary data.</text>
</comment>
<keyword evidence="4" id="KW-1185">Reference proteome</keyword>
<evidence type="ECO:0000256" key="1">
    <source>
        <dbReference type="ARBA" id="ARBA00007847"/>
    </source>
</evidence>
<dbReference type="AlphaFoldDB" id="A0A1B7XG99"/>
<dbReference type="RefSeq" id="WP_066853417.1">
    <property type="nucleotide sequence ID" value="NZ_JXMS01000007.1"/>
</dbReference>
<evidence type="ECO:0000313" key="3">
    <source>
        <dbReference type="EMBL" id="OBQ54515.1"/>
    </source>
</evidence>
<evidence type="ECO:0008006" key="5">
    <source>
        <dbReference type="Google" id="ProtNLM"/>
    </source>
</evidence>
<proteinExistence type="inferred from homology"/>
<dbReference type="InterPro" id="IPR015942">
    <property type="entry name" value="Asp/Glu/hydantoin_racemase"/>
</dbReference>
<dbReference type="PANTHER" id="PTHR21198:SF7">
    <property type="entry name" value="ASPARTATE-GLUTAMATE RACEMASE FAMILY"/>
    <property type="match status" value="1"/>
</dbReference>
<dbReference type="NCBIfam" id="TIGR00035">
    <property type="entry name" value="asp_race"/>
    <property type="match status" value="1"/>
</dbReference>
<dbReference type="InterPro" id="IPR001920">
    <property type="entry name" value="Asp/Glu_race"/>
</dbReference>